<sequence length="60" mass="6873">MKQINNNKLKDLINKGYLDKELDWCVFCDAKDRCDSCDATDKDDNDCKDCDFGTECTKLG</sequence>
<organism evidence="1 2">
    <name type="scientific">Finegoldia magna BVS033A4</name>
    <dbReference type="NCBI Taxonomy" id="866773"/>
    <lineage>
        <taxon>Bacteria</taxon>
        <taxon>Bacillati</taxon>
        <taxon>Bacillota</taxon>
        <taxon>Tissierellia</taxon>
        <taxon>Tissierellales</taxon>
        <taxon>Peptoniphilaceae</taxon>
        <taxon>Finegoldia</taxon>
    </lineage>
</organism>
<comment type="caution">
    <text evidence="1">The sequence shown here is derived from an EMBL/GenBank/DDBJ whole genome shotgun (WGS) entry which is preliminary data.</text>
</comment>
<dbReference type="EMBL" id="AEDP01000004">
    <property type="protein sequence ID" value="EFL55136.1"/>
    <property type="molecule type" value="Genomic_DNA"/>
</dbReference>
<evidence type="ECO:0000313" key="1">
    <source>
        <dbReference type="EMBL" id="EFL55136.1"/>
    </source>
</evidence>
<protein>
    <submittedName>
        <fullName evidence="1">Uncharacterized protein</fullName>
    </submittedName>
</protein>
<proteinExistence type="predicted"/>
<name>E1KUY8_FINMA</name>
<evidence type="ECO:0000313" key="2">
    <source>
        <dbReference type="Proteomes" id="UP000003807"/>
    </source>
</evidence>
<dbReference type="AlphaFoldDB" id="E1KUY8"/>
<dbReference type="RefSeq" id="WP_004167040.1">
    <property type="nucleotide sequence ID" value="NZ_AEDP01000004.1"/>
</dbReference>
<gene>
    <name evidence="1" type="ORF">HMPREF9289_0162</name>
</gene>
<accession>E1KUY8</accession>
<reference evidence="1 2" key="1">
    <citation type="submission" date="2010-08" db="EMBL/GenBank/DDBJ databases">
        <authorList>
            <person name="Durkin A.S."/>
            <person name="Madupu R."/>
            <person name="Torralba M."/>
            <person name="Gillis M."/>
            <person name="Methe B."/>
            <person name="Sutton G."/>
            <person name="Nelson K.E."/>
        </authorList>
    </citation>
    <scope>NUCLEOTIDE SEQUENCE [LARGE SCALE GENOMIC DNA]</scope>
    <source>
        <strain evidence="1 2">BVS033A4</strain>
    </source>
</reference>
<dbReference type="Proteomes" id="UP000003807">
    <property type="component" value="Unassembled WGS sequence"/>
</dbReference>